<dbReference type="GO" id="GO:0016829">
    <property type="term" value="F:lyase activity"/>
    <property type="evidence" value="ECO:0007669"/>
    <property type="project" value="UniProtKB-KW"/>
</dbReference>
<dbReference type="Gene3D" id="3.40.50.880">
    <property type="match status" value="1"/>
</dbReference>
<keyword evidence="6 10" id="KW-0368">Histidine biosynthesis</keyword>
<evidence type="ECO:0000256" key="1">
    <source>
        <dbReference type="ARBA" id="ARBA00005091"/>
    </source>
</evidence>
<evidence type="ECO:0000256" key="2">
    <source>
        <dbReference type="ARBA" id="ARBA00011152"/>
    </source>
</evidence>
<evidence type="ECO:0000256" key="8">
    <source>
        <dbReference type="ARBA" id="ARBA00047838"/>
    </source>
</evidence>
<sequence length="218" mass="24162">MAPKIQTVMKSYSDTVVVIDYGMGNMWSVISALKYLKIEYIVTSDPCKVEIAKILLLPGVGSFRKGIESLIDLNLIDPIIEAVTIRKAKILGICLGFQLLAISSTEDGYTSGLGVIPGIVERFSEGQVNPMKVPHIGFSTININKKEGLFEGFDTNADFYFVHSYRISPLLIADNYATCKYGEKFLAAYHHKNVMGTQFHPEKSQTNGLALINNFMKI</sequence>
<dbReference type="UniPathway" id="UPA00031">
    <property type="reaction ID" value="UER00010"/>
</dbReference>
<feature type="active site" description="Nucleophile" evidence="10 11">
    <location>
        <position position="94"/>
    </location>
</feature>
<dbReference type="EC" id="3.5.1.2" evidence="10"/>
<dbReference type="Pfam" id="PF00117">
    <property type="entry name" value="GATase"/>
    <property type="match status" value="1"/>
</dbReference>
<evidence type="ECO:0000256" key="9">
    <source>
        <dbReference type="ARBA" id="ARBA00049534"/>
    </source>
</evidence>
<accession>A2CB97</accession>
<evidence type="ECO:0000256" key="11">
    <source>
        <dbReference type="PIRSR" id="PIRSR000495-1"/>
    </source>
</evidence>
<dbReference type="SUPFAM" id="SSF52317">
    <property type="entry name" value="Class I glutamine amidotransferase-like"/>
    <property type="match status" value="1"/>
</dbReference>
<comment type="subunit">
    <text evidence="2 10">Heterodimer of HisH and HisF.</text>
</comment>
<dbReference type="PANTHER" id="PTHR42701:SF1">
    <property type="entry name" value="IMIDAZOLE GLYCEROL PHOSPHATE SYNTHASE SUBUNIT HISH"/>
    <property type="match status" value="1"/>
</dbReference>
<keyword evidence="7 10" id="KW-0456">Lyase</keyword>
<dbReference type="InterPro" id="IPR029062">
    <property type="entry name" value="Class_I_gatase-like"/>
</dbReference>
<evidence type="ECO:0000256" key="5">
    <source>
        <dbReference type="ARBA" id="ARBA00022962"/>
    </source>
</evidence>
<keyword evidence="5 10" id="KW-0315">Glutamine amidotransferase</keyword>
<dbReference type="GO" id="GO:0005737">
    <property type="term" value="C:cytoplasm"/>
    <property type="evidence" value="ECO:0007669"/>
    <property type="project" value="UniProtKB-SubCell"/>
</dbReference>
<dbReference type="PIRSF" id="PIRSF000495">
    <property type="entry name" value="Amidotransf_hisH"/>
    <property type="match status" value="1"/>
</dbReference>
<dbReference type="PROSITE" id="PS51273">
    <property type="entry name" value="GATASE_TYPE_1"/>
    <property type="match status" value="1"/>
</dbReference>
<dbReference type="InterPro" id="IPR017926">
    <property type="entry name" value="GATASE"/>
</dbReference>
<dbReference type="EC" id="4.3.2.10" evidence="10"/>
<proteinExistence type="inferred from homology"/>
<evidence type="ECO:0000256" key="4">
    <source>
        <dbReference type="ARBA" id="ARBA00022801"/>
    </source>
</evidence>
<evidence type="ECO:0000256" key="7">
    <source>
        <dbReference type="ARBA" id="ARBA00023239"/>
    </source>
</evidence>
<evidence type="ECO:0000256" key="3">
    <source>
        <dbReference type="ARBA" id="ARBA00022605"/>
    </source>
</evidence>
<keyword evidence="3 10" id="KW-0028">Amino-acid biosynthesis</keyword>
<comment type="catalytic activity">
    <reaction evidence="8 10">
        <text>5-[(5-phospho-1-deoxy-D-ribulos-1-ylimino)methylamino]-1-(5-phospho-beta-D-ribosyl)imidazole-4-carboxamide + L-glutamine = D-erythro-1-(imidazol-4-yl)glycerol 3-phosphate + 5-amino-1-(5-phospho-beta-D-ribosyl)imidazole-4-carboxamide + L-glutamate + H(+)</text>
        <dbReference type="Rhea" id="RHEA:24793"/>
        <dbReference type="ChEBI" id="CHEBI:15378"/>
        <dbReference type="ChEBI" id="CHEBI:29985"/>
        <dbReference type="ChEBI" id="CHEBI:58278"/>
        <dbReference type="ChEBI" id="CHEBI:58359"/>
        <dbReference type="ChEBI" id="CHEBI:58475"/>
        <dbReference type="ChEBI" id="CHEBI:58525"/>
        <dbReference type="EC" id="4.3.2.10"/>
    </reaction>
</comment>
<evidence type="ECO:0000256" key="6">
    <source>
        <dbReference type="ARBA" id="ARBA00023102"/>
    </source>
</evidence>
<dbReference type="HAMAP" id="MF_00278">
    <property type="entry name" value="HisH"/>
    <property type="match status" value="1"/>
</dbReference>
<gene>
    <name evidence="10" type="primary">hisH</name>
    <name evidence="13" type="ordered locus">P9303_20151</name>
</gene>
<dbReference type="STRING" id="59922.P9303_20151"/>
<dbReference type="RefSeq" id="WP_011826636.1">
    <property type="nucleotide sequence ID" value="NC_008820.1"/>
</dbReference>
<reference evidence="13 14" key="1">
    <citation type="journal article" date="2007" name="PLoS Genet.">
        <title>Patterns and implications of gene gain and loss in the evolution of Prochlorococcus.</title>
        <authorList>
            <person name="Kettler G.C."/>
            <person name="Martiny A.C."/>
            <person name="Huang K."/>
            <person name="Zucker J."/>
            <person name="Coleman M.L."/>
            <person name="Rodrigue S."/>
            <person name="Chen F."/>
            <person name="Lapidus A."/>
            <person name="Ferriera S."/>
            <person name="Johnson J."/>
            <person name="Steglich C."/>
            <person name="Church G.M."/>
            <person name="Richardson P."/>
            <person name="Chisholm S.W."/>
        </authorList>
    </citation>
    <scope>NUCLEOTIDE SEQUENCE [LARGE SCALE GENOMIC DNA]</scope>
    <source>
        <strain evidence="13 14">MIT 9303</strain>
    </source>
</reference>
<dbReference type="AlphaFoldDB" id="A2CB97"/>
<dbReference type="InterPro" id="IPR010139">
    <property type="entry name" value="Imidazole-glycPsynth_HisH"/>
</dbReference>
<comment type="subcellular location">
    <subcellularLocation>
        <location evidence="10">Cytoplasm</location>
    </subcellularLocation>
</comment>
<dbReference type="EMBL" id="CP000554">
    <property type="protein sequence ID" value="ABM78757.1"/>
    <property type="molecule type" value="Genomic_DNA"/>
</dbReference>
<evidence type="ECO:0000313" key="13">
    <source>
        <dbReference type="EMBL" id="ABM78757.1"/>
    </source>
</evidence>
<feature type="active site" evidence="10 11">
    <location>
        <position position="202"/>
    </location>
</feature>
<dbReference type="GO" id="GO:0004359">
    <property type="term" value="F:glutaminase activity"/>
    <property type="evidence" value="ECO:0007669"/>
    <property type="project" value="UniProtKB-EC"/>
</dbReference>
<name>A2CB97_PROM3</name>
<feature type="domain" description="Glutamine amidotransferase" evidence="12">
    <location>
        <begin position="17"/>
        <end position="216"/>
    </location>
</feature>
<dbReference type="PANTHER" id="PTHR42701">
    <property type="entry name" value="IMIDAZOLE GLYCEROL PHOSPHATE SYNTHASE SUBUNIT HISH"/>
    <property type="match status" value="1"/>
</dbReference>
<dbReference type="NCBIfam" id="TIGR01855">
    <property type="entry name" value="IMP_synth_hisH"/>
    <property type="match status" value="1"/>
</dbReference>
<comment type="function">
    <text evidence="10">IGPS catalyzes the conversion of PRFAR and glutamine to IGP, AICAR and glutamate. The HisH subunit catalyzes the hydrolysis of glutamine to glutamate and ammonia as part of the synthesis of IGP and AICAR. The resulting ammonia molecule is channeled to the active site of HisF.</text>
</comment>
<comment type="pathway">
    <text evidence="1 10">Amino-acid biosynthesis; L-histidine biosynthesis; L-histidine from 5-phospho-alpha-D-ribose 1-diphosphate: step 5/9.</text>
</comment>
<dbReference type="HOGENOM" id="CLU_071837_2_2_3"/>
<dbReference type="KEGG" id="pmf:P9303_20151"/>
<comment type="catalytic activity">
    <reaction evidence="9 10">
        <text>L-glutamine + H2O = L-glutamate + NH4(+)</text>
        <dbReference type="Rhea" id="RHEA:15889"/>
        <dbReference type="ChEBI" id="CHEBI:15377"/>
        <dbReference type="ChEBI" id="CHEBI:28938"/>
        <dbReference type="ChEBI" id="CHEBI:29985"/>
        <dbReference type="ChEBI" id="CHEBI:58359"/>
        <dbReference type="EC" id="3.5.1.2"/>
    </reaction>
</comment>
<dbReference type="CDD" id="cd01748">
    <property type="entry name" value="GATase1_IGP_Synthase"/>
    <property type="match status" value="1"/>
</dbReference>
<dbReference type="GO" id="GO:0000105">
    <property type="term" value="P:L-histidine biosynthetic process"/>
    <property type="evidence" value="ECO:0007669"/>
    <property type="project" value="UniProtKB-UniRule"/>
</dbReference>
<protein>
    <recommendedName>
        <fullName evidence="10">Imidazole glycerol phosphate synthase subunit HisH</fullName>
        <ecNumber evidence="10">4.3.2.10</ecNumber>
    </recommendedName>
    <alternativeName>
        <fullName evidence="10">IGP synthase glutaminase subunit</fullName>
        <ecNumber evidence="10">3.5.1.2</ecNumber>
    </alternativeName>
    <alternativeName>
        <fullName evidence="10">IGP synthase subunit HisH</fullName>
    </alternativeName>
    <alternativeName>
        <fullName evidence="10">ImGP synthase subunit HisH</fullName>
        <shortName evidence="10">IGPS subunit HisH</shortName>
    </alternativeName>
</protein>
<feature type="active site" evidence="10 11">
    <location>
        <position position="200"/>
    </location>
</feature>
<evidence type="ECO:0000256" key="10">
    <source>
        <dbReference type="HAMAP-Rule" id="MF_00278"/>
    </source>
</evidence>
<dbReference type="GO" id="GO:0000107">
    <property type="term" value="F:imidazoleglycerol-phosphate synthase activity"/>
    <property type="evidence" value="ECO:0007669"/>
    <property type="project" value="UniProtKB-UniRule"/>
</dbReference>
<organism evidence="13 14">
    <name type="scientific">Prochlorococcus marinus (strain MIT 9303)</name>
    <dbReference type="NCBI Taxonomy" id="59922"/>
    <lineage>
        <taxon>Bacteria</taxon>
        <taxon>Bacillati</taxon>
        <taxon>Cyanobacteriota</taxon>
        <taxon>Cyanophyceae</taxon>
        <taxon>Synechococcales</taxon>
        <taxon>Prochlorococcaceae</taxon>
        <taxon>Prochlorococcus</taxon>
    </lineage>
</organism>
<keyword evidence="13" id="KW-0808">Transferase</keyword>
<evidence type="ECO:0000259" key="12">
    <source>
        <dbReference type="Pfam" id="PF00117"/>
    </source>
</evidence>
<evidence type="ECO:0000313" key="14">
    <source>
        <dbReference type="Proteomes" id="UP000002274"/>
    </source>
</evidence>
<keyword evidence="4 10" id="KW-0378">Hydrolase</keyword>
<keyword evidence="10" id="KW-0963">Cytoplasm</keyword>
<dbReference type="Proteomes" id="UP000002274">
    <property type="component" value="Chromosome"/>
</dbReference>